<evidence type="ECO:0000313" key="6">
    <source>
        <dbReference type="Proteomes" id="UP000727962"/>
    </source>
</evidence>
<dbReference type="GO" id="GO:0004252">
    <property type="term" value="F:serine-type endopeptidase activity"/>
    <property type="evidence" value="ECO:0007669"/>
    <property type="project" value="InterPro"/>
</dbReference>
<dbReference type="PANTHER" id="PTHR14218:SF15">
    <property type="entry name" value="TRIPEPTIDYL-PEPTIDASE 1"/>
    <property type="match status" value="1"/>
</dbReference>
<organism evidence="5 6">
    <name type="scientific">Fimbriimonas ginsengisoli</name>
    <dbReference type="NCBI Taxonomy" id="1005039"/>
    <lineage>
        <taxon>Bacteria</taxon>
        <taxon>Bacillati</taxon>
        <taxon>Armatimonadota</taxon>
        <taxon>Fimbriimonadia</taxon>
        <taxon>Fimbriimonadales</taxon>
        <taxon>Fimbriimonadaceae</taxon>
        <taxon>Fimbriimonas</taxon>
    </lineage>
</organism>
<keyword evidence="1" id="KW-0645">Protease</keyword>
<dbReference type="PANTHER" id="PTHR14218">
    <property type="entry name" value="PROTEASE S8 TRIPEPTIDYL PEPTIDASE I CLN2"/>
    <property type="match status" value="1"/>
</dbReference>
<protein>
    <submittedName>
        <fullName evidence="5">S53 family peptidase</fullName>
    </submittedName>
</protein>
<feature type="domain" description="Peptidase S53" evidence="4">
    <location>
        <begin position="81"/>
        <end position="401"/>
    </location>
</feature>
<dbReference type="InterPro" id="IPR036852">
    <property type="entry name" value="Peptidase_S8/S53_dom_sf"/>
</dbReference>
<gene>
    <name evidence="5" type="ORF">HYR64_01125</name>
</gene>
<dbReference type="AlphaFoldDB" id="A0A931LT47"/>
<accession>A0A931LT47</accession>
<keyword evidence="3" id="KW-0720">Serine protease</keyword>
<dbReference type="Gene3D" id="3.40.50.200">
    <property type="entry name" value="Peptidase S8/S53 domain"/>
    <property type="match status" value="1"/>
</dbReference>
<dbReference type="EMBL" id="JACOSL010000006">
    <property type="protein sequence ID" value="MBI1755694.1"/>
    <property type="molecule type" value="Genomic_DNA"/>
</dbReference>
<proteinExistence type="predicted"/>
<evidence type="ECO:0000259" key="4">
    <source>
        <dbReference type="PROSITE" id="PS51695"/>
    </source>
</evidence>
<dbReference type="Proteomes" id="UP000727962">
    <property type="component" value="Unassembled WGS sequence"/>
</dbReference>
<evidence type="ECO:0000313" key="5">
    <source>
        <dbReference type="EMBL" id="MBI1755694.1"/>
    </source>
</evidence>
<dbReference type="PROSITE" id="PS00138">
    <property type="entry name" value="SUBTILASE_SER"/>
    <property type="match status" value="1"/>
</dbReference>
<name>A0A931LT47_FIMGI</name>
<reference evidence="5" key="1">
    <citation type="submission" date="2020-07" db="EMBL/GenBank/DDBJ databases">
        <title>Huge and variable diversity of episymbiotic CPR bacteria and DPANN archaea in groundwater ecosystems.</title>
        <authorList>
            <person name="He C.Y."/>
            <person name="Keren R."/>
            <person name="Whittaker M."/>
            <person name="Farag I.F."/>
            <person name="Doudna J."/>
            <person name="Cate J.H.D."/>
            <person name="Banfield J.F."/>
        </authorList>
    </citation>
    <scope>NUCLEOTIDE SEQUENCE</scope>
    <source>
        <strain evidence="5">NC_groundwater_17_Pr7_B-0.1um_64_12</strain>
    </source>
</reference>
<dbReference type="CDD" id="cd04056">
    <property type="entry name" value="Peptidases_S53"/>
    <property type="match status" value="1"/>
</dbReference>
<dbReference type="InterPro" id="IPR023828">
    <property type="entry name" value="Peptidase_S8_Ser-AS"/>
</dbReference>
<evidence type="ECO:0000256" key="2">
    <source>
        <dbReference type="ARBA" id="ARBA00022801"/>
    </source>
</evidence>
<dbReference type="InterPro" id="IPR030400">
    <property type="entry name" value="Sedolisin_dom"/>
</dbReference>
<comment type="caution">
    <text evidence="5">The sequence shown here is derived from an EMBL/GenBank/DDBJ whole genome shotgun (WGS) entry which is preliminary data.</text>
</comment>
<dbReference type="SUPFAM" id="SSF52743">
    <property type="entry name" value="Subtilisin-like"/>
    <property type="match status" value="1"/>
</dbReference>
<dbReference type="PROSITE" id="PS51695">
    <property type="entry name" value="SEDOLISIN"/>
    <property type="match status" value="1"/>
</dbReference>
<evidence type="ECO:0000256" key="3">
    <source>
        <dbReference type="ARBA" id="ARBA00022825"/>
    </source>
</evidence>
<sequence>MRKFAHITSVAVSTFALAGYGGMVRGEAGRTISLAAAQRGRVFVPDTSVDRPGEAGLSMHTNHLIRANRDGAPVPAVTPSGFSPSQIRTAYGVPSSGGSGVIVIVDAFDDRYALADFNAFSAQFGLPQETSTNVTASTNTVLQIVYAQVRKPRFNAGWSQEEALDIEWAHAMAPGAKIVLVEAASNSNSNLYAADDLAATIAGAHQCSNSWSGGESSGELSSDSHFNHASMTYFFSSGDTGGARGYPAASPNVVAVGGTSLFTDGSGNRTSETVWSGSGCGPSGFEPRPAYQNVISGIVGSARGICDISAVADPNTGVAVRWNGGWYVFGGTSVSCPVIAGIVNSAGANRGGPSAENTLIYGGLGGAIFFDVTSGSAGSFSAAAGWDFPTGVGSPKGTAGL</sequence>
<dbReference type="GO" id="GO:0008240">
    <property type="term" value="F:tripeptidyl-peptidase activity"/>
    <property type="evidence" value="ECO:0007669"/>
    <property type="project" value="TreeGrafter"/>
</dbReference>
<evidence type="ECO:0000256" key="1">
    <source>
        <dbReference type="ARBA" id="ARBA00022670"/>
    </source>
</evidence>
<dbReference type="InterPro" id="IPR050819">
    <property type="entry name" value="Tripeptidyl-peptidase_I"/>
</dbReference>
<dbReference type="GO" id="GO:0006508">
    <property type="term" value="P:proteolysis"/>
    <property type="evidence" value="ECO:0007669"/>
    <property type="project" value="UniProtKB-KW"/>
</dbReference>
<keyword evidence="2" id="KW-0378">Hydrolase</keyword>